<name>A0A6A4FCE0_9STRA</name>
<organism evidence="1 2">
    <name type="scientific">Phytophthora rubi</name>
    <dbReference type="NCBI Taxonomy" id="129364"/>
    <lineage>
        <taxon>Eukaryota</taxon>
        <taxon>Sar</taxon>
        <taxon>Stramenopiles</taxon>
        <taxon>Oomycota</taxon>
        <taxon>Peronosporomycetes</taxon>
        <taxon>Peronosporales</taxon>
        <taxon>Peronosporaceae</taxon>
        <taxon>Phytophthora</taxon>
    </lineage>
</organism>
<accession>A0A6A4FCE0</accession>
<reference evidence="1 2" key="1">
    <citation type="submission" date="2018-08" db="EMBL/GenBank/DDBJ databases">
        <title>Genomic investigation of the strawberry pathogen Phytophthora fragariae indicates pathogenicity is determined by transcriptional variation in three key races.</title>
        <authorList>
            <person name="Adams T.M."/>
            <person name="Armitage A.D."/>
            <person name="Sobczyk M.K."/>
            <person name="Bates H.J."/>
            <person name="Dunwell J.M."/>
            <person name="Nellist C.F."/>
            <person name="Harrison R.J."/>
        </authorList>
    </citation>
    <scope>NUCLEOTIDE SEQUENCE [LARGE SCALE GENOMIC DNA]</scope>
    <source>
        <strain evidence="1 2">SCRP333</strain>
    </source>
</reference>
<proteinExistence type="predicted"/>
<sequence length="129" mass="14623">MQTTTLTLMNRCVADDYEEYDPGVLLSTSVEEVEAIESMRFEPTGSVDAPGDLYERSDGSTMTRLGSSGYETYPITVGTWKYKVSQKEKKEHRDELLLRSRSAGNAYTSSKCGSWTTVRELKWCWARTL</sequence>
<dbReference type="Proteomes" id="UP000434957">
    <property type="component" value="Unassembled WGS sequence"/>
</dbReference>
<evidence type="ECO:0000313" key="1">
    <source>
        <dbReference type="EMBL" id="KAE9339768.1"/>
    </source>
</evidence>
<keyword evidence="2" id="KW-1185">Reference proteome</keyword>
<dbReference type="AlphaFoldDB" id="A0A6A4FCE0"/>
<evidence type="ECO:0000313" key="2">
    <source>
        <dbReference type="Proteomes" id="UP000434957"/>
    </source>
</evidence>
<dbReference type="EMBL" id="QXFT01000605">
    <property type="protein sequence ID" value="KAE9339768.1"/>
    <property type="molecule type" value="Genomic_DNA"/>
</dbReference>
<gene>
    <name evidence="1" type="ORF">PR003_g10860</name>
</gene>
<comment type="caution">
    <text evidence="1">The sequence shown here is derived from an EMBL/GenBank/DDBJ whole genome shotgun (WGS) entry which is preliminary data.</text>
</comment>
<protein>
    <submittedName>
        <fullName evidence="1">Uncharacterized protein</fullName>
    </submittedName>
</protein>